<reference evidence="1" key="2">
    <citation type="submission" date="2023-06" db="EMBL/GenBank/DDBJ databases">
        <title>Isolation and genome sequencing of cytomegaloviruses from Natal multimammate mice (Mastomys natalensis).</title>
        <authorList>
            <person name="Jarvis M.A."/>
            <person name="Davison A.J."/>
        </authorList>
    </citation>
    <scope>NUCLEOTIDE SEQUENCE</scope>
    <source>
        <strain evidence="1">Mnat2</strain>
    </source>
</reference>
<dbReference type="EMBL" id="OP429141">
    <property type="protein sequence ID" value="WEG71538.1"/>
    <property type="molecule type" value="Genomic_DNA"/>
</dbReference>
<evidence type="ECO:0000313" key="1">
    <source>
        <dbReference type="EMBL" id="WEG71538.1"/>
    </source>
</evidence>
<name>A0A9Y1IRC9_9BETA</name>
<reference evidence="1" key="1">
    <citation type="submission" date="2022-09" db="EMBL/GenBank/DDBJ databases">
        <authorList>
            <person name="Vucak M."/>
            <person name="Davison A.J."/>
        </authorList>
    </citation>
    <scope>NUCLEOTIDE SEQUENCE</scope>
    <source>
        <strain evidence="1">Mnat2</strain>
    </source>
</reference>
<accession>A0A9Y1IRC9</accession>
<proteinExistence type="predicted"/>
<gene>
    <name evidence="1" type="primary">m28</name>
</gene>
<organism evidence="1">
    <name type="scientific">Mastomys natalensis cytomegalovirus 2</name>
    <dbReference type="NCBI Taxonomy" id="2973540"/>
    <lineage>
        <taxon>Viruses</taxon>
        <taxon>Duplodnaviria</taxon>
        <taxon>Heunggongvirae</taxon>
        <taxon>Peploviricota</taxon>
        <taxon>Herviviricetes</taxon>
        <taxon>Herpesvirales</taxon>
        <taxon>Orthoherpesviridae</taxon>
        <taxon>Betaherpesvirinae</taxon>
        <taxon>Muromegalovirus</taxon>
    </lineage>
</organism>
<protein>
    <submittedName>
        <fullName evidence="1">Protein m28</fullName>
    </submittedName>
</protein>
<sequence length="398" mass="44629">MSSDATPDDLDEVFVRDTPVTFYEGVKTVEGATSATETSRKRDNAGGEIITGVARQILVDDDRDTIAANVMARNELLSCARLTNRTSFSDVEQFVRQNKGRRFGLDHELEVHLVIGDKEFIDPSFDVGKLLQYVCSARSYRMTVIGKILFGSGEHGALTAVYTAGDRCYVHSADTNLLYIVSERGLTDLLVKQGHRNIYEMFDKSVAESDDSGIPLSMLSLAMITDADRLEKIVRDRAGMSTYRFPRTKYNPCIMGGYFMVGDENGLGLGKYFPDLVFTCLREAGYRVMGRTEHELIVVYNRDLEIFVLLEHGVVLKIANTVQGFLRDRLRYGMHKYRRCFKATGDNGSYVCVGQALAFPCSVEYVVPGGSDFRKWLDSDEGHPITEERTPVLNVEYV</sequence>